<evidence type="ECO:0008006" key="3">
    <source>
        <dbReference type="Google" id="ProtNLM"/>
    </source>
</evidence>
<name>A0AAV3QL16_LITER</name>
<dbReference type="AlphaFoldDB" id="A0AAV3QL16"/>
<dbReference type="Gene3D" id="2.40.50.140">
    <property type="entry name" value="Nucleic acid-binding proteins"/>
    <property type="match status" value="1"/>
</dbReference>
<accession>A0AAV3QL16</accession>
<evidence type="ECO:0000313" key="2">
    <source>
        <dbReference type="Proteomes" id="UP001454036"/>
    </source>
</evidence>
<dbReference type="SUPFAM" id="SSF50249">
    <property type="entry name" value="Nucleic acid-binding proteins"/>
    <property type="match status" value="1"/>
</dbReference>
<comment type="caution">
    <text evidence="1">The sequence shown here is derived from an EMBL/GenBank/DDBJ whole genome shotgun (WGS) entry which is preliminary data.</text>
</comment>
<keyword evidence="2" id="KW-1185">Reference proteome</keyword>
<dbReference type="PANTHER" id="PTHR47165">
    <property type="entry name" value="OS03G0429900 PROTEIN"/>
    <property type="match status" value="1"/>
</dbReference>
<gene>
    <name evidence="1" type="ORF">LIER_20301</name>
</gene>
<organism evidence="1 2">
    <name type="scientific">Lithospermum erythrorhizon</name>
    <name type="common">Purple gromwell</name>
    <name type="synonym">Lithospermum officinale var. erythrorhizon</name>
    <dbReference type="NCBI Taxonomy" id="34254"/>
    <lineage>
        <taxon>Eukaryota</taxon>
        <taxon>Viridiplantae</taxon>
        <taxon>Streptophyta</taxon>
        <taxon>Embryophyta</taxon>
        <taxon>Tracheophyta</taxon>
        <taxon>Spermatophyta</taxon>
        <taxon>Magnoliopsida</taxon>
        <taxon>eudicotyledons</taxon>
        <taxon>Gunneridae</taxon>
        <taxon>Pentapetalae</taxon>
        <taxon>asterids</taxon>
        <taxon>lamiids</taxon>
        <taxon>Boraginales</taxon>
        <taxon>Boraginaceae</taxon>
        <taxon>Boraginoideae</taxon>
        <taxon>Lithospermeae</taxon>
        <taxon>Lithospermum</taxon>
    </lineage>
</organism>
<dbReference type="EMBL" id="BAABME010005139">
    <property type="protein sequence ID" value="GAA0164740.1"/>
    <property type="molecule type" value="Genomic_DNA"/>
</dbReference>
<sequence>MERSTMLIPRIQCDTKNWSARITIIEDIPTLTCSGGLKLKRYVLIDDEGNLITAAVFGYMVPILSPMLKPFKVYAITNAQVRFVEPKYRILYNTNQWILQRQTLIHPVGEVMPNMRYFLDNLTPLGLIHDAQISDGQTVDIMGIFMKAEECRNVNIDEDQTPIV</sequence>
<dbReference type="PANTHER" id="PTHR47165:SF4">
    <property type="entry name" value="OS03G0429900 PROTEIN"/>
    <property type="match status" value="1"/>
</dbReference>
<proteinExistence type="predicted"/>
<evidence type="ECO:0000313" key="1">
    <source>
        <dbReference type="EMBL" id="GAA0164740.1"/>
    </source>
</evidence>
<dbReference type="InterPro" id="IPR012340">
    <property type="entry name" value="NA-bd_OB-fold"/>
</dbReference>
<dbReference type="Proteomes" id="UP001454036">
    <property type="component" value="Unassembled WGS sequence"/>
</dbReference>
<reference evidence="1 2" key="1">
    <citation type="submission" date="2024-01" db="EMBL/GenBank/DDBJ databases">
        <title>The complete chloroplast genome sequence of Lithospermum erythrorhizon: insights into the phylogenetic relationship among Boraginaceae species and the maternal lineages of purple gromwells.</title>
        <authorList>
            <person name="Okada T."/>
            <person name="Watanabe K."/>
        </authorList>
    </citation>
    <scope>NUCLEOTIDE SEQUENCE [LARGE SCALE GENOMIC DNA]</scope>
</reference>
<protein>
    <recommendedName>
        <fullName evidence="3">DUF223 domain-containing protein</fullName>
    </recommendedName>
</protein>